<keyword evidence="2" id="KW-1185">Reference proteome</keyword>
<protein>
    <submittedName>
        <fullName evidence="1">Uncharacterized protein</fullName>
    </submittedName>
</protein>
<reference evidence="1 2" key="1">
    <citation type="submission" date="2024-12" db="EMBL/GenBank/DDBJ databases">
        <title>The unique morphological basis and parallel evolutionary history of personate flowers in Penstemon.</title>
        <authorList>
            <person name="Depatie T.H."/>
            <person name="Wessinger C.A."/>
        </authorList>
    </citation>
    <scope>NUCLEOTIDE SEQUENCE [LARGE SCALE GENOMIC DNA]</scope>
    <source>
        <strain evidence="1">WTNN_2</strain>
        <tissue evidence="1">Leaf</tissue>
    </source>
</reference>
<organism evidence="1 2">
    <name type="scientific">Penstemon smallii</name>
    <dbReference type="NCBI Taxonomy" id="265156"/>
    <lineage>
        <taxon>Eukaryota</taxon>
        <taxon>Viridiplantae</taxon>
        <taxon>Streptophyta</taxon>
        <taxon>Embryophyta</taxon>
        <taxon>Tracheophyta</taxon>
        <taxon>Spermatophyta</taxon>
        <taxon>Magnoliopsida</taxon>
        <taxon>eudicotyledons</taxon>
        <taxon>Gunneridae</taxon>
        <taxon>Pentapetalae</taxon>
        <taxon>asterids</taxon>
        <taxon>lamiids</taxon>
        <taxon>Lamiales</taxon>
        <taxon>Plantaginaceae</taxon>
        <taxon>Cheloneae</taxon>
        <taxon>Penstemon</taxon>
    </lineage>
</organism>
<dbReference type="EMBL" id="JBJXBP010000008">
    <property type="protein sequence ID" value="KAL3814190.1"/>
    <property type="molecule type" value="Genomic_DNA"/>
</dbReference>
<sequence>MAATEYGPFIRIHGIQRGSRSTLYFNPGPLRQKRVRKTSKASYILCVRDLQILWC</sequence>
<comment type="caution">
    <text evidence="1">The sequence shown here is derived from an EMBL/GenBank/DDBJ whole genome shotgun (WGS) entry which is preliminary data.</text>
</comment>
<dbReference type="AlphaFoldDB" id="A0ABD3RMJ3"/>
<gene>
    <name evidence="1" type="ORF">ACJIZ3_015458</name>
</gene>
<dbReference type="Proteomes" id="UP001634393">
    <property type="component" value="Unassembled WGS sequence"/>
</dbReference>
<accession>A0ABD3RMJ3</accession>
<name>A0ABD3RMJ3_9LAMI</name>
<proteinExistence type="predicted"/>
<evidence type="ECO:0000313" key="2">
    <source>
        <dbReference type="Proteomes" id="UP001634393"/>
    </source>
</evidence>
<evidence type="ECO:0000313" key="1">
    <source>
        <dbReference type="EMBL" id="KAL3814190.1"/>
    </source>
</evidence>